<protein>
    <submittedName>
        <fullName evidence="2">Uncharacterized protein</fullName>
    </submittedName>
</protein>
<proteinExistence type="predicted"/>
<dbReference type="RefSeq" id="WP_249710908.1">
    <property type="nucleotide sequence ID" value="NZ_JAMFMB010000018.1"/>
</dbReference>
<feature type="chain" id="PRO_5045602079" evidence="1">
    <location>
        <begin position="23"/>
        <end position="116"/>
    </location>
</feature>
<evidence type="ECO:0000256" key="1">
    <source>
        <dbReference type="SAM" id="SignalP"/>
    </source>
</evidence>
<keyword evidence="1" id="KW-0732">Signal</keyword>
<name>A0ABT0Q4G9_9RHOB</name>
<dbReference type="EMBL" id="JAMFMB010000018">
    <property type="protein sequence ID" value="MCL6284755.1"/>
    <property type="molecule type" value="Genomic_DNA"/>
</dbReference>
<dbReference type="Proteomes" id="UP001203880">
    <property type="component" value="Unassembled WGS sequence"/>
</dbReference>
<evidence type="ECO:0000313" key="3">
    <source>
        <dbReference type="Proteomes" id="UP001203880"/>
    </source>
</evidence>
<organism evidence="2 3">
    <name type="scientific">Ruegeria spongiae</name>
    <dbReference type="NCBI Taxonomy" id="2942209"/>
    <lineage>
        <taxon>Bacteria</taxon>
        <taxon>Pseudomonadati</taxon>
        <taxon>Pseudomonadota</taxon>
        <taxon>Alphaproteobacteria</taxon>
        <taxon>Rhodobacterales</taxon>
        <taxon>Roseobacteraceae</taxon>
        <taxon>Ruegeria</taxon>
    </lineage>
</organism>
<comment type="caution">
    <text evidence="2">The sequence shown here is derived from an EMBL/GenBank/DDBJ whole genome shotgun (WGS) entry which is preliminary data.</text>
</comment>
<reference evidence="2" key="1">
    <citation type="submission" date="2022-05" db="EMBL/GenBank/DDBJ databases">
        <authorList>
            <person name="Park J.-S."/>
        </authorList>
    </citation>
    <scope>NUCLEOTIDE SEQUENCE</scope>
    <source>
        <strain evidence="2">2012CJ41-6</strain>
    </source>
</reference>
<evidence type="ECO:0000313" key="2">
    <source>
        <dbReference type="EMBL" id="MCL6284755.1"/>
    </source>
</evidence>
<sequence>MIRYVFVAALLATPVLATQALAKETKEQSCGYQAQVIQAIQKARLDRVKEADVAATIAASNPTWPAKYSAAIPQFVPWVYSQKKRDLRKTDLGAQLQVQCLENWDKIQKMQKQLKN</sequence>
<feature type="signal peptide" evidence="1">
    <location>
        <begin position="1"/>
        <end position="22"/>
    </location>
</feature>
<gene>
    <name evidence="2" type="ORF">M3P21_14555</name>
</gene>
<keyword evidence="3" id="KW-1185">Reference proteome</keyword>
<accession>A0ABT0Q4G9</accession>